<dbReference type="Pfam" id="PF02518">
    <property type="entry name" value="HATPase_c"/>
    <property type="match status" value="1"/>
</dbReference>
<dbReference type="PROSITE" id="PS50885">
    <property type="entry name" value="HAMP"/>
    <property type="match status" value="1"/>
</dbReference>
<evidence type="ECO:0000256" key="3">
    <source>
        <dbReference type="ARBA" id="ARBA00012438"/>
    </source>
</evidence>
<dbReference type="PANTHER" id="PTHR45339">
    <property type="entry name" value="HYBRID SIGNAL TRANSDUCTION HISTIDINE KINASE J"/>
    <property type="match status" value="1"/>
</dbReference>
<evidence type="ECO:0000256" key="12">
    <source>
        <dbReference type="ARBA" id="ARBA00023136"/>
    </source>
</evidence>
<evidence type="ECO:0000256" key="5">
    <source>
        <dbReference type="ARBA" id="ARBA00022679"/>
    </source>
</evidence>
<feature type="domain" description="HAMP" evidence="17">
    <location>
        <begin position="192"/>
        <end position="247"/>
    </location>
</feature>
<keyword evidence="12 14" id="KW-0472">Membrane</keyword>
<dbReference type="Gene3D" id="3.30.565.10">
    <property type="entry name" value="Histidine kinase-like ATPase, C-terminal domain"/>
    <property type="match status" value="1"/>
</dbReference>
<evidence type="ECO:0000256" key="7">
    <source>
        <dbReference type="ARBA" id="ARBA00022741"/>
    </source>
</evidence>
<proteinExistence type="predicted"/>
<dbReference type="InterPro" id="IPR003661">
    <property type="entry name" value="HisK_dim/P_dom"/>
</dbReference>
<feature type="transmembrane region" description="Helical" evidence="14">
    <location>
        <begin position="15"/>
        <end position="36"/>
    </location>
</feature>
<dbReference type="GO" id="GO:0005524">
    <property type="term" value="F:ATP binding"/>
    <property type="evidence" value="ECO:0007669"/>
    <property type="project" value="UniProtKB-KW"/>
</dbReference>
<evidence type="ECO:0000256" key="9">
    <source>
        <dbReference type="ARBA" id="ARBA00022840"/>
    </source>
</evidence>
<dbReference type="OrthoDB" id="5555669at2"/>
<dbReference type="PANTHER" id="PTHR45339:SF1">
    <property type="entry name" value="HYBRID SIGNAL TRANSDUCTION HISTIDINE KINASE J"/>
    <property type="match status" value="1"/>
</dbReference>
<dbReference type="SMART" id="SM00388">
    <property type="entry name" value="HisKA"/>
    <property type="match status" value="1"/>
</dbReference>
<dbReference type="RefSeq" id="WP_157678117.1">
    <property type="nucleotide sequence ID" value="NZ_CP021425.1"/>
</dbReference>
<protein>
    <recommendedName>
        <fullName evidence="3">histidine kinase</fullName>
        <ecNumber evidence="3">2.7.13.3</ecNumber>
    </recommendedName>
</protein>
<dbReference type="CDD" id="cd00082">
    <property type="entry name" value="HisKA"/>
    <property type="match status" value="1"/>
</dbReference>
<evidence type="ECO:0000256" key="1">
    <source>
        <dbReference type="ARBA" id="ARBA00000085"/>
    </source>
</evidence>
<dbReference type="SUPFAM" id="SSF47384">
    <property type="entry name" value="Homodimeric domain of signal transducing histidine kinase"/>
    <property type="match status" value="1"/>
</dbReference>
<dbReference type="InterPro" id="IPR005467">
    <property type="entry name" value="His_kinase_dom"/>
</dbReference>
<dbReference type="AlphaFoldDB" id="A0A1Y0I2A9"/>
<dbReference type="PROSITE" id="PS50109">
    <property type="entry name" value="HIS_KIN"/>
    <property type="match status" value="1"/>
</dbReference>
<evidence type="ECO:0000256" key="13">
    <source>
        <dbReference type="PROSITE-ProRule" id="PRU00169"/>
    </source>
</evidence>
<dbReference type="Gene3D" id="1.10.287.130">
    <property type="match status" value="1"/>
</dbReference>
<dbReference type="GO" id="GO:0016020">
    <property type="term" value="C:membrane"/>
    <property type="evidence" value="ECO:0007669"/>
    <property type="project" value="UniProtKB-SubCell"/>
</dbReference>
<feature type="modified residue" description="4-aspartylphosphate" evidence="13">
    <location>
        <position position="580"/>
    </location>
</feature>
<dbReference type="FunFam" id="3.30.565.10:FF:000010">
    <property type="entry name" value="Sensor histidine kinase RcsC"/>
    <property type="match status" value="1"/>
</dbReference>
<keyword evidence="8" id="KW-0418">Kinase</keyword>
<gene>
    <name evidence="18" type="ORF">OLMES_0499</name>
</gene>
<sequence length="810" mass="89593">MIFGRRQHTSVSTQLLRIVFVLYCLIALVVTTVHVVEEYRYTRETIQNELQSYQNIFGPVLGKALWDLDRDQIRDIATGMFQVPVIVGVKIEKVQNGKPEFIDGLGLTDTGAHDAEVVSPRGFMRARNDLFSYQFPITFDIYGQTQELGRATIYSNSDIVLKRVKLGFAFLLVNALIKGIALWVIFLWVSKRLLLRPLTRFTESIANLNFDNLSDAKIDIGTDRDNEIKLIETTFTKMVKELAESRKEIVEFNANLEREVIKRTQELVVAKEEAEKASTAKSEFLATVSHEIRTPMNGVLGMLSLLRKTGLNEDQLRKVDVASSSGKSLLALINDILDFSKIDAGKLELDIQEFNLRDVVSDVVDSIAPAAEAKNIELIVDLVKVRNPVVRGDPLRLRQILLNLTGNAIKFTESGEIVITCTMAMREDARYQMTCTVKDTGIGIPEQKSATLFNEFVQADSSTTRKYGGTGLGLAIVKKLCHLMEGDIVVTSTVGVGSEFKFSICLEKGGSTGQTIPDVDARLLSILIVDDNSTNREVLRGQLEDWGAAVVEAESASQAMACLAARADSRESLFDLAILDMEMPEINGVGLAKMIKADARFTGLKLVMMTSVGESGDCDYFASLGFSAYFSKPANIDNLIDALALVSATDASQENAHPLITSHYVRSLKHLEGDEDPGDVRFPESLRLLLVEDNEVNREVVLGLLEENALKVDSVENGAEAIRRLKNYETNSPYGMVIMDCQMPTLDGFAATRAIRNGEVDHRYRDIPVIAMTANAGSAAREECLASGMNDFLTKPVDYGELIAAIRRWQ</sequence>
<evidence type="ECO:0000259" key="16">
    <source>
        <dbReference type="PROSITE" id="PS50110"/>
    </source>
</evidence>
<dbReference type="InterPro" id="IPR036890">
    <property type="entry name" value="HATPase_C_sf"/>
</dbReference>
<comment type="subcellular location">
    <subcellularLocation>
        <location evidence="2">Membrane</location>
    </subcellularLocation>
</comment>
<evidence type="ECO:0000256" key="2">
    <source>
        <dbReference type="ARBA" id="ARBA00004370"/>
    </source>
</evidence>
<dbReference type="InterPro" id="IPR004358">
    <property type="entry name" value="Sig_transdc_His_kin-like_C"/>
</dbReference>
<dbReference type="Proteomes" id="UP000196027">
    <property type="component" value="Chromosome"/>
</dbReference>
<evidence type="ECO:0000256" key="11">
    <source>
        <dbReference type="ARBA" id="ARBA00023012"/>
    </source>
</evidence>
<reference evidence="18 19" key="1">
    <citation type="submission" date="2017-05" db="EMBL/GenBank/DDBJ databases">
        <title>Genomic insights into alkan degradation activity of Oleiphilus messinensis.</title>
        <authorList>
            <person name="Kozyavkin S.A."/>
            <person name="Slesarev A.I."/>
            <person name="Golyshin P.N."/>
            <person name="Korzhenkov A."/>
            <person name="Golyshina O.N."/>
            <person name="Toshchakov S.V."/>
        </authorList>
    </citation>
    <scope>NUCLEOTIDE SEQUENCE [LARGE SCALE GENOMIC DNA]</scope>
    <source>
        <strain evidence="18 19">ME102</strain>
    </source>
</reference>
<evidence type="ECO:0000256" key="8">
    <source>
        <dbReference type="ARBA" id="ARBA00022777"/>
    </source>
</evidence>
<dbReference type="Pfam" id="PF00512">
    <property type="entry name" value="HisKA"/>
    <property type="match status" value="1"/>
</dbReference>
<dbReference type="Pfam" id="PF00072">
    <property type="entry name" value="Response_reg"/>
    <property type="match status" value="2"/>
</dbReference>
<keyword evidence="4 13" id="KW-0597">Phosphoprotein</keyword>
<evidence type="ECO:0000259" key="15">
    <source>
        <dbReference type="PROSITE" id="PS50109"/>
    </source>
</evidence>
<evidence type="ECO:0000256" key="4">
    <source>
        <dbReference type="ARBA" id="ARBA00022553"/>
    </source>
</evidence>
<dbReference type="InterPro" id="IPR003660">
    <property type="entry name" value="HAMP_dom"/>
</dbReference>
<dbReference type="PRINTS" id="PR00344">
    <property type="entry name" value="BCTRLSENSOR"/>
</dbReference>
<dbReference type="GO" id="GO:0000155">
    <property type="term" value="F:phosphorelay sensor kinase activity"/>
    <property type="evidence" value="ECO:0007669"/>
    <property type="project" value="InterPro"/>
</dbReference>
<evidence type="ECO:0000259" key="17">
    <source>
        <dbReference type="PROSITE" id="PS50885"/>
    </source>
</evidence>
<organism evidence="18 19">
    <name type="scientific">Oleiphilus messinensis</name>
    <dbReference type="NCBI Taxonomy" id="141451"/>
    <lineage>
        <taxon>Bacteria</taxon>
        <taxon>Pseudomonadati</taxon>
        <taxon>Pseudomonadota</taxon>
        <taxon>Gammaproteobacteria</taxon>
        <taxon>Oceanospirillales</taxon>
        <taxon>Oleiphilaceae</taxon>
        <taxon>Oleiphilus</taxon>
    </lineage>
</organism>
<dbReference type="InterPro" id="IPR036097">
    <property type="entry name" value="HisK_dim/P_sf"/>
</dbReference>
<dbReference type="InterPro" id="IPR001789">
    <property type="entry name" value="Sig_transdc_resp-reg_receiver"/>
</dbReference>
<comment type="catalytic activity">
    <reaction evidence="1">
        <text>ATP + protein L-histidine = ADP + protein N-phospho-L-histidine.</text>
        <dbReference type="EC" id="2.7.13.3"/>
    </reaction>
</comment>
<evidence type="ECO:0000256" key="6">
    <source>
        <dbReference type="ARBA" id="ARBA00022692"/>
    </source>
</evidence>
<dbReference type="SMART" id="SM00387">
    <property type="entry name" value="HATPase_c"/>
    <property type="match status" value="1"/>
</dbReference>
<dbReference type="InterPro" id="IPR011006">
    <property type="entry name" value="CheY-like_superfamily"/>
</dbReference>
<evidence type="ECO:0000313" key="18">
    <source>
        <dbReference type="EMBL" id="ARU54602.1"/>
    </source>
</evidence>
<dbReference type="EMBL" id="CP021425">
    <property type="protein sequence ID" value="ARU54602.1"/>
    <property type="molecule type" value="Genomic_DNA"/>
</dbReference>
<keyword evidence="11" id="KW-0902">Two-component regulatory system</keyword>
<keyword evidence="5" id="KW-0808">Transferase</keyword>
<evidence type="ECO:0000313" key="19">
    <source>
        <dbReference type="Proteomes" id="UP000196027"/>
    </source>
</evidence>
<dbReference type="SUPFAM" id="SSF55874">
    <property type="entry name" value="ATPase domain of HSP90 chaperone/DNA topoisomerase II/histidine kinase"/>
    <property type="match status" value="1"/>
</dbReference>
<dbReference type="Gene3D" id="3.40.50.2300">
    <property type="match status" value="2"/>
</dbReference>
<keyword evidence="19" id="KW-1185">Reference proteome</keyword>
<dbReference type="CDD" id="cd17546">
    <property type="entry name" value="REC_hyHK_CKI1_RcsC-like"/>
    <property type="match status" value="2"/>
</dbReference>
<dbReference type="CDD" id="cd16922">
    <property type="entry name" value="HATPase_EvgS-ArcB-TorS-like"/>
    <property type="match status" value="1"/>
</dbReference>
<feature type="domain" description="Response regulatory" evidence="16">
    <location>
        <begin position="687"/>
        <end position="810"/>
    </location>
</feature>
<feature type="transmembrane region" description="Helical" evidence="14">
    <location>
        <begin position="166"/>
        <end position="189"/>
    </location>
</feature>
<keyword evidence="6 14" id="KW-0812">Transmembrane</keyword>
<dbReference type="FunFam" id="1.10.287.130:FF:000004">
    <property type="entry name" value="Ethylene receptor 1"/>
    <property type="match status" value="1"/>
</dbReference>
<dbReference type="EC" id="2.7.13.3" evidence="3"/>
<dbReference type="InterPro" id="IPR003594">
    <property type="entry name" value="HATPase_dom"/>
</dbReference>
<dbReference type="Gene3D" id="6.10.340.10">
    <property type="match status" value="1"/>
</dbReference>
<evidence type="ECO:0000256" key="10">
    <source>
        <dbReference type="ARBA" id="ARBA00022989"/>
    </source>
</evidence>
<dbReference type="SMART" id="SM00448">
    <property type="entry name" value="REC"/>
    <property type="match status" value="2"/>
</dbReference>
<feature type="domain" description="Histidine kinase" evidence="15">
    <location>
        <begin position="287"/>
        <end position="508"/>
    </location>
</feature>
<dbReference type="SUPFAM" id="SSF52172">
    <property type="entry name" value="CheY-like"/>
    <property type="match status" value="2"/>
</dbReference>
<keyword evidence="7" id="KW-0547">Nucleotide-binding</keyword>
<keyword evidence="9" id="KW-0067">ATP-binding</keyword>
<feature type="modified residue" description="4-aspartylphosphate" evidence="13">
    <location>
        <position position="740"/>
    </location>
</feature>
<accession>A0A1Y0I2A9</accession>
<dbReference type="KEGG" id="ome:OLMES_0499"/>
<dbReference type="PROSITE" id="PS50110">
    <property type="entry name" value="RESPONSE_REGULATORY"/>
    <property type="match status" value="2"/>
</dbReference>
<evidence type="ECO:0000256" key="14">
    <source>
        <dbReference type="SAM" id="Phobius"/>
    </source>
</evidence>
<feature type="domain" description="Response regulatory" evidence="16">
    <location>
        <begin position="525"/>
        <end position="647"/>
    </location>
</feature>
<keyword evidence="10 14" id="KW-1133">Transmembrane helix</keyword>
<name>A0A1Y0I2A9_9GAMM</name>